<dbReference type="CDD" id="cd02696">
    <property type="entry name" value="MurNAc-LAA"/>
    <property type="match status" value="1"/>
</dbReference>
<dbReference type="Gene3D" id="2.60.40.3500">
    <property type="match status" value="1"/>
</dbReference>
<dbReference type="GO" id="GO:0071555">
    <property type="term" value="P:cell wall organization"/>
    <property type="evidence" value="ECO:0007669"/>
    <property type="project" value="UniProtKB-KW"/>
</dbReference>
<dbReference type="InterPro" id="IPR050695">
    <property type="entry name" value="N-acetylmuramoyl_amidase_3"/>
</dbReference>
<evidence type="ECO:0000256" key="10">
    <source>
        <dbReference type="SAM" id="MobiDB-lite"/>
    </source>
</evidence>
<keyword evidence="6" id="KW-0574">Periplasm</keyword>
<dbReference type="EMBL" id="JDST02000002">
    <property type="protein sequence ID" value="KFB78588.1"/>
    <property type="molecule type" value="Genomic_DNA"/>
</dbReference>
<dbReference type="EC" id="3.5.1.28" evidence="4"/>
<dbReference type="PANTHER" id="PTHR30404">
    <property type="entry name" value="N-ACETYLMURAMOYL-L-ALANINE AMIDASE"/>
    <property type="match status" value="1"/>
</dbReference>
<dbReference type="GO" id="GO:0008745">
    <property type="term" value="F:N-acetylmuramoyl-L-alanine amidase activity"/>
    <property type="evidence" value="ECO:0007669"/>
    <property type="project" value="UniProtKB-EC"/>
</dbReference>
<evidence type="ECO:0000313" key="12">
    <source>
        <dbReference type="EMBL" id="KFB78588.1"/>
    </source>
</evidence>
<dbReference type="InterPro" id="IPR021731">
    <property type="entry name" value="AMIN_dom"/>
</dbReference>
<reference evidence="12 14" key="1">
    <citation type="submission" date="2014-02" db="EMBL/GenBank/DDBJ databases">
        <title>Expanding our view of genomic diversity in Candidatus Accumulibacter clades.</title>
        <authorList>
            <person name="Skennerton C.T."/>
            <person name="Barr J.J."/>
            <person name="Slater F.R."/>
            <person name="Bond P.L."/>
            <person name="Tyson G.W."/>
        </authorList>
    </citation>
    <scope>NUCLEOTIDE SEQUENCE [LARGE SCALE GENOMIC DNA]</scope>
    <source>
        <strain evidence="14">SK-02</strain>
    </source>
</reference>
<dbReference type="GO" id="GO:0030288">
    <property type="term" value="C:outer membrane-bounded periplasmic space"/>
    <property type="evidence" value="ECO:0007669"/>
    <property type="project" value="TreeGrafter"/>
</dbReference>
<evidence type="ECO:0000256" key="3">
    <source>
        <dbReference type="ARBA" id="ARBA00010860"/>
    </source>
</evidence>
<dbReference type="PANTHER" id="PTHR30404:SF0">
    <property type="entry name" value="N-ACETYLMURAMOYL-L-ALANINE AMIDASE AMIC"/>
    <property type="match status" value="1"/>
</dbReference>
<keyword evidence="14" id="KW-1185">Reference proteome</keyword>
<organism evidence="12 14">
    <name type="scientific">Candidatus Accumulibacter cognatus</name>
    <dbReference type="NCBI Taxonomy" id="2954383"/>
    <lineage>
        <taxon>Bacteria</taxon>
        <taxon>Pseudomonadati</taxon>
        <taxon>Pseudomonadota</taxon>
        <taxon>Betaproteobacteria</taxon>
        <taxon>Candidatus Accumulibacter</taxon>
    </lineage>
</organism>
<comment type="similarity">
    <text evidence="3">Belongs to the N-acetylmuramoyl-L-alanine amidase 3 family.</text>
</comment>
<comment type="catalytic activity">
    <reaction evidence="1">
        <text>Hydrolyzes the link between N-acetylmuramoyl residues and L-amino acid residues in certain cell-wall glycopeptides.</text>
        <dbReference type="EC" id="3.5.1.28"/>
    </reaction>
</comment>
<dbReference type="SMART" id="SM00646">
    <property type="entry name" value="Ami_3"/>
    <property type="match status" value="1"/>
</dbReference>
<keyword evidence="5" id="KW-0732">Signal</keyword>
<dbReference type="Proteomes" id="UP000021315">
    <property type="component" value="Unassembled WGS sequence"/>
</dbReference>
<evidence type="ECO:0000259" key="11">
    <source>
        <dbReference type="SMART" id="SM00646"/>
    </source>
</evidence>
<sequence length="461" mass="50005">MSESAAERLAGRRKLIKFTGASLLLTVSPLSTAAANRNPGVLAVRIWPAADYTRVAIEHAAPLKYTHFMVKDPERLVVDLEGIELNNVLESLGNKVAANDPNIKLLRAGRYKPGIVRLVMELKGEVNPQVFVLPPVGGYGHRLVLDVYPLNPPDPLLSLLDNKEPRPAPLESRPISKPDSRPELPTEARPEAKSELKPEIKSEPQPVAEQKAVSKRQGRPVVDRLVTITLDPGHGGEDPGAVGSGGSLEKNVTLAVAKRLRAKIESEPNMRAVLTRDSDFFVPLHVRVQKARRIQSDLFVSIHADAFVRPDANGSSVFVLSESGASSSAARYLAQKENAADLIGGVNIDVKDPVLARTLLDLSQTATINDSLKLGKAVLGELGGINRLHKPRVEQAGFAVLKAPDIPSILVETAFISNPEEEKRLNDDAYQDKMAEAIFSGIKKYFAKNPPLAKSTLARLD</sequence>
<dbReference type="STRING" id="1453999.AW06_000051"/>
<comment type="subcellular location">
    <subcellularLocation>
        <location evidence="2">Periplasm</location>
    </subcellularLocation>
</comment>
<reference evidence="13" key="3">
    <citation type="submission" date="2020-06" db="EMBL/GenBank/DDBJ databases">
        <authorList>
            <person name="Arumugam K."/>
            <person name="Besarab I."/>
            <person name="Haryono M."/>
            <person name="Bagci C."/>
            <person name="Beier S."/>
            <person name="Buchfink B."/>
            <person name="Gorska A."/>
            <person name="Qiu G."/>
            <person name="Huson D.H."/>
            <person name="Williams R.B."/>
        </authorList>
    </citation>
    <scope>NUCLEOTIDE SEQUENCE</scope>
    <source>
        <strain evidence="13">SSA1</strain>
    </source>
</reference>
<keyword evidence="8" id="KW-0961">Cell wall biogenesis/degradation</keyword>
<dbReference type="Pfam" id="PF01520">
    <property type="entry name" value="Amidase_3"/>
    <property type="match status" value="1"/>
</dbReference>
<evidence type="ECO:0000256" key="8">
    <source>
        <dbReference type="ARBA" id="ARBA00023316"/>
    </source>
</evidence>
<evidence type="ECO:0000256" key="7">
    <source>
        <dbReference type="ARBA" id="ARBA00022801"/>
    </source>
</evidence>
<gene>
    <name evidence="12" type="primary">amiC_1</name>
    <name evidence="12" type="ORF">AW06_000051</name>
    <name evidence="13" type="ORF">HWD57_16800</name>
</gene>
<dbReference type="Pfam" id="PF11741">
    <property type="entry name" value="AMIN"/>
    <property type="match status" value="1"/>
</dbReference>
<keyword evidence="7 12" id="KW-0378">Hydrolase</keyword>
<evidence type="ECO:0000256" key="9">
    <source>
        <dbReference type="ARBA" id="ARBA00074581"/>
    </source>
</evidence>
<evidence type="ECO:0000256" key="6">
    <source>
        <dbReference type="ARBA" id="ARBA00022764"/>
    </source>
</evidence>
<dbReference type="RefSeq" id="WP_034943741.1">
    <property type="nucleotide sequence ID" value="NZ_JDST02000002.1"/>
</dbReference>
<dbReference type="InterPro" id="IPR002508">
    <property type="entry name" value="MurNAc-LAA_cat"/>
</dbReference>
<dbReference type="GO" id="GO:0009253">
    <property type="term" value="P:peptidoglycan catabolic process"/>
    <property type="evidence" value="ECO:0007669"/>
    <property type="project" value="InterPro"/>
</dbReference>
<dbReference type="Proteomes" id="UP000509684">
    <property type="component" value="Chromosome"/>
</dbReference>
<dbReference type="AlphaFoldDB" id="A0A080MBL7"/>
<dbReference type="FunFam" id="3.40.630.40:FF:000001">
    <property type="entry name" value="N-acetylmuramoyl-L-alanine amidase"/>
    <property type="match status" value="1"/>
</dbReference>
<reference evidence="13 15" key="2">
    <citation type="journal article" date="2019" name="Microbiome">
        <title>Annotated bacterial chromosomes from frame-shift-corrected long-read metagenomic data.</title>
        <authorList>
            <person name="Arumugam K."/>
            <person name="Bagci C."/>
            <person name="Bessarab I."/>
            <person name="Beier S."/>
            <person name="Buchfink B."/>
            <person name="Gorska A."/>
            <person name="Qiu G."/>
            <person name="Huson D.H."/>
            <person name="Williams R.B.H."/>
        </authorList>
    </citation>
    <scope>NUCLEOTIDE SEQUENCE [LARGE SCALE GENOMIC DNA]</scope>
    <source>
        <strain evidence="13">SSA1</strain>
    </source>
</reference>
<evidence type="ECO:0000313" key="13">
    <source>
        <dbReference type="EMBL" id="QLH51272.1"/>
    </source>
</evidence>
<dbReference type="Gene3D" id="3.40.630.40">
    <property type="entry name" value="Zn-dependent exopeptidases"/>
    <property type="match status" value="1"/>
</dbReference>
<accession>A0A7D5NCD2</accession>
<evidence type="ECO:0000313" key="14">
    <source>
        <dbReference type="Proteomes" id="UP000021315"/>
    </source>
</evidence>
<name>A0A080MBL7_9PROT</name>
<evidence type="ECO:0000256" key="2">
    <source>
        <dbReference type="ARBA" id="ARBA00004418"/>
    </source>
</evidence>
<feature type="compositionally biased region" description="Basic and acidic residues" evidence="10">
    <location>
        <begin position="174"/>
        <end position="202"/>
    </location>
</feature>
<protein>
    <recommendedName>
        <fullName evidence="9">N-acetylmuramoyl-L-alanine amidase AmiC</fullName>
        <ecNumber evidence="4">3.5.1.28</ecNumber>
    </recommendedName>
</protein>
<evidence type="ECO:0000256" key="1">
    <source>
        <dbReference type="ARBA" id="ARBA00001561"/>
    </source>
</evidence>
<feature type="region of interest" description="Disordered" evidence="10">
    <location>
        <begin position="158"/>
        <end position="216"/>
    </location>
</feature>
<evidence type="ECO:0000256" key="4">
    <source>
        <dbReference type="ARBA" id="ARBA00011901"/>
    </source>
</evidence>
<evidence type="ECO:0000313" key="15">
    <source>
        <dbReference type="Proteomes" id="UP000509684"/>
    </source>
</evidence>
<dbReference type="SUPFAM" id="SSF53187">
    <property type="entry name" value="Zn-dependent exopeptidases"/>
    <property type="match status" value="1"/>
</dbReference>
<accession>A0A080MBL7</accession>
<dbReference type="KEGG" id="acog:HWD57_16800"/>
<feature type="domain" description="MurNAc-LAA" evidence="11">
    <location>
        <begin position="288"/>
        <end position="443"/>
    </location>
</feature>
<proteinExistence type="inferred from homology"/>
<evidence type="ECO:0000256" key="5">
    <source>
        <dbReference type="ARBA" id="ARBA00022729"/>
    </source>
</evidence>
<dbReference type="EMBL" id="CP058708">
    <property type="protein sequence ID" value="QLH51272.1"/>
    <property type="molecule type" value="Genomic_DNA"/>
</dbReference>